<dbReference type="PATRIC" id="fig|1224163.3.peg.262"/>
<dbReference type="RefSeq" id="WP_020933678.1">
    <property type="nucleotide sequence ID" value="NC_021915.1"/>
</dbReference>
<dbReference type="Gene3D" id="2.30.110.10">
    <property type="entry name" value="Electron Transport, Fmn-binding Protein, Chain A"/>
    <property type="match status" value="1"/>
</dbReference>
<evidence type="ECO:0000313" key="3">
    <source>
        <dbReference type="Proteomes" id="UP000015388"/>
    </source>
</evidence>
<dbReference type="PANTHER" id="PTHR34818">
    <property type="entry name" value="PROTEIN BLI-3"/>
    <property type="match status" value="1"/>
</dbReference>
<dbReference type="AlphaFoldDB" id="S5TGE1"/>
<dbReference type="HOGENOM" id="CLU_091428_1_1_11"/>
<dbReference type="SUPFAM" id="SSF50475">
    <property type="entry name" value="FMN-binding split barrel"/>
    <property type="match status" value="1"/>
</dbReference>
<evidence type="ECO:0000259" key="1">
    <source>
        <dbReference type="Pfam" id="PF16242"/>
    </source>
</evidence>
<protein>
    <recommendedName>
        <fullName evidence="1">General stress protein FMN-binding split barrel domain-containing protein</fullName>
    </recommendedName>
</protein>
<dbReference type="InterPro" id="IPR038725">
    <property type="entry name" value="YdaG_split_barrel_FMN-bd"/>
</dbReference>
<dbReference type="KEGG" id="cmd:B841_01300"/>
<dbReference type="Proteomes" id="UP000015388">
    <property type="component" value="Chromosome"/>
</dbReference>
<dbReference type="EMBL" id="CP003924">
    <property type="protein sequence ID" value="AGS33743.1"/>
    <property type="molecule type" value="Genomic_DNA"/>
</dbReference>
<dbReference type="InterPro" id="IPR012349">
    <property type="entry name" value="Split_barrel_FMN-bd"/>
</dbReference>
<reference evidence="2 3" key="1">
    <citation type="submission" date="2012-11" db="EMBL/GenBank/DDBJ databases">
        <title>The complete genome sequence of Corynebacterium maris Coryn-1 (=DSM 45190).</title>
        <authorList>
            <person name="Schaffert L."/>
            <person name="Albersmeier A."/>
            <person name="Kalinowski J."/>
            <person name="Ruckert C."/>
        </authorList>
    </citation>
    <scope>NUCLEOTIDE SEQUENCE [LARGE SCALE GENOMIC DNA]</scope>
    <source>
        <strain evidence="3">Coryn-1</strain>
    </source>
</reference>
<dbReference type="Pfam" id="PF16242">
    <property type="entry name" value="Pyrid_ox_like"/>
    <property type="match status" value="1"/>
</dbReference>
<dbReference type="eggNOG" id="COG3871">
    <property type="taxonomic scope" value="Bacteria"/>
</dbReference>
<dbReference type="InterPro" id="IPR052917">
    <property type="entry name" value="Stress-Dev_Protein"/>
</dbReference>
<evidence type="ECO:0000313" key="2">
    <source>
        <dbReference type="EMBL" id="AGS33743.1"/>
    </source>
</evidence>
<proteinExistence type="predicted"/>
<gene>
    <name evidence="2" type="ORF">B841_01300</name>
</gene>
<sequence length="159" mass="17245">MTDQQLSKETVVKQLRNADWVMLTSTGADGKLVSHPMTPQEVTDDADVLFLFSTAVSQAEALKKSNHVNIAVSETGSWLSVAATVEFVDDQAKIDELWNEDMEAYFDGRHDPNLGLLRANAESAQSWGLSGGKIENLFEMAKSRVTGDKPDGGTGTAEL</sequence>
<dbReference type="STRING" id="1224163.B841_01300"/>
<keyword evidence="3" id="KW-1185">Reference proteome</keyword>
<dbReference type="PANTHER" id="PTHR34818:SF1">
    <property type="entry name" value="PROTEIN BLI-3"/>
    <property type="match status" value="1"/>
</dbReference>
<feature type="domain" description="General stress protein FMN-binding split barrel" evidence="1">
    <location>
        <begin position="8"/>
        <end position="151"/>
    </location>
</feature>
<accession>S5TGE1</accession>
<name>S5TGE1_9CORY</name>
<dbReference type="OrthoDB" id="1432662at2"/>
<organism evidence="2 3">
    <name type="scientific">Corynebacterium maris DSM 45190</name>
    <dbReference type="NCBI Taxonomy" id="1224163"/>
    <lineage>
        <taxon>Bacteria</taxon>
        <taxon>Bacillati</taxon>
        <taxon>Actinomycetota</taxon>
        <taxon>Actinomycetes</taxon>
        <taxon>Mycobacteriales</taxon>
        <taxon>Corynebacteriaceae</taxon>
        <taxon>Corynebacterium</taxon>
    </lineage>
</organism>